<keyword evidence="2" id="KW-0805">Transcription regulation</keyword>
<accession>A0ABV8T5C2</accession>
<dbReference type="PROSITE" id="PS50977">
    <property type="entry name" value="HTH_TETR_2"/>
    <property type="match status" value="1"/>
</dbReference>
<dbReference type="SUPFAM" id="SSF46689">
    <property type="entry name" value="Homeodomain-like"/>
    <property type="match status" value="1"/>
</dbReference>
<evidence type="ECO:0000256" key="5">
    <source>
        <dbReference type="PROSITE-ProRule" id="PRU00335"/>
    </source>
</evidence>
<dbReference type="PANTHER" id="PTHR30055">
    <property type="entry name" value="HTH-TYPE TRANSCRIPTIONAL REGULATOR RUTR"/>
    <property type="match status" value="1"/>
</dbReference>
<dbReference type="Proteomes" id="UP001595904">
    <property type="component" value="Unassembled WGS sequence"/>
</dbReference>
<dbReference type="Gene3D" id="1.10.357.10">
    <property type="entry name" value="Tetracycline Repressor, domain 2"/>
    <property type="match status" value="1"/>
</dbReference>
<protein>
    <submittedName>
        <fullName evidence="7">TetR family transcriptional regulator</fullName>
    </submittedName>
</protein>
<feature type="domain" description="HTH tetR-type" evidence="6">
    <location>
        <begin position="10"/>
        <end position="70"/>
    </location>
</feature>
<dbReference type="InterPro" id="IPR050109">
    <property type="entry name" value="HTH-type_TetR-like_transc_reg"/>
</dbReference>
<evidence type="ECO:0000256" key="3">
    <source>
        <dbReference type="ARBA" id="ARBA00023125"/>
    </source>
</evidence>
<feature type="DNA-binding region" description="H-T-H motif" evidence="5">
    <location>
        <begin position="33"/>
        <end position="52"/>
    </location>
</feature>
<keyword evidence="1" id="KW-0678">Repressor</keyword>
<reference evidence="8" key="1">
    <citation type="journal article" date="2019" name="Int. J. Syst. Evol. Microbiol.">
        <title>The Global Catalogue of Microorganisms (GCM) 10K type strain sequencing project: providing services to taxonomists for standard genome sequencing and annotation.</title>
        <authorList>
            <consortium name="The Broad Institute Genomics Platform"/>
            <consortium name="The Broad Institute Genome Sequencing Center for Infectious Disease"/>
            <person name="Wu L."/>
            <person name="Ma J."/>
        </authorList>
    </citation>
    <scope>NUCLEOTIDE SEQUENCE [LARGE SCALE GENOMIC DNA]</scope>
    <source>
        <strain evidence="8">CGMCC 1.10759</strain>
    </source>
</reference>
<dbReference type="EMBL" id="JBHSDU010000015">
    <property type="protein sequence ID" value="MFC4314163.1"/>
    <property type="molecule type" value="Genomic_DNA"/>
</dbReference>
<evidence type="ECO:0000256" key="1">
    <source>
        <dbReference type="ARBA" id="ARBA00022491"/>
    </source>
</evidence>
<evidence type="ECO:0000259" key="6">
    <source>
        <dbReference type="PROSITE" id="PS50977"/>
    </source>
</evidence>
<sequence length="222" mass="24999">MARKTKEDAEATRSSILDAAELCFLKKGVARTTLDDSAAQAGHTRGAVYWHFANKLEVFEGVMERVESPFISQLDKIASSNGDQPLQALRQFHVTVFEELTHNAHTRNAVEISYLHCELAEETRPILSREQRGATQFHEHMKEAFSHAKRLKQLRAELDPAVCAMALRCAISGLIREWLLTPQLISLQRDGLAMVDTLLNSFAVESHSTSRRNEPRKVAHRA</sequence>
<dbReference type="SUPFAM" id="SSF48498">
    <property type="entry name" value="Tetracyclin repressor-like, C-terminal domain"/>
    <property type="match status" value="1"/>
</dbReference>
<dbReference type="Pfam" id="PF08361">
    <property type="entry name" value="TetR_C_2"/>
    <property type="match status" value="1"/>
</dbReference>
<dbReference type="PRINTS" id="PR00455">
    <property type="entry name" value="HTHTETR"/>
</dbReference>
<gene>
    <name evidence="7" type="ORF">ACFPN2_34130</name>
</gene>
<dbReference type="InterPro" id="IPR001647">
    <property type="entry name" value="HTH_TetR"/>
</dbReference>
<dbReference type="RefSeq" id="WP_380605119.1">
    <property type="nucleotide sequence ID" value="NZ_JBHSDU010000015.1"/>
</dbReference>
<proteinExistence type="predicted"/>
<comment type="caution">
    <text evidence="7">The sequence shown here is derived from an EMBL/GenBank/DDBJ whole genome shotgun (WGS) entry which is preliminary data.</text>
</comment>
<evidence type="ECO:0000256" key="2">
    <source>
        <dbReference type="ARBA" id="ARBA00023015"/>
    </source>
</evidence>
<dbReference type="Pfam" id="PF00440">
    <property type="entry name" value="TetR_N"/>
    <property type="match status" value="1"/>
</dbReference>
<dbReference type="InterPro" id="IPR013572">
    <property type="entry name" value="Tscrpt_reg_MAATS_C"/>
</dbReference>
<evidence type="ECO:0000256" key="4">
    <source>
        <dbReference type="ARBA" id="ARBA00023163"/>
    </source>
</evidence>
<dbReference type="InterPro" id="IPR036271">
    <property type="entry name" value="Tet_transcr_reg_TetR-rel_C_sf"/>
</dbReference>
<keyword evidence="8" id="KW-1185">Reference proteome</keyword>
<keyword evidence="3 5" id="KW-0238">DNA-binding</keyword>
<evidence type="ECO:0000313" key="8">
    <source>
        <dbReference type="Proteomes" id="UP001595904"/>
    </source>
</evidence>
<name>A0ABV8T5C2_9GAMM</name>
<organism evidence="7 8">
    <name type="scientific">Steroidobacter flavus</name>
    <dbReference type="NCBI Taxonomy" id="1842136"/>
    <lineage>
        <taxon>Bacteria</taxon>
        <taxon>Pseudomonadati</taxon>
        <taxon>Pseudomonadota</taxon>
        <taxon>Gammaproteobacteria</taxon>
        <taxon>Steroidobacterales</taxon>
        <taxon>Steroidobacteraceae</taxon>
        <taxon>Steroidobacter</taxon>
    </lineage>
</organism>
<dbReference type="PANTHER" id="PTHR30055:SF240">
    <property type="entry name" value="HTH-TYPE TRANSCRIPTIONAL REGULATOR ACRR"/>
    <property type="match status" value="1"/>
</dbReference>
<evidence type="ECO:0000313" key="7">
    <source>
        <dbReference type="EMBL" id="MFC4314163.1"/>
    </source>
</evidence>
<dbReference type="InterPro" id="IPR009057">
    <property type="entry name" value="Homeodomain-like_sf"/>
</dbReference>
<keyword evidence="4" id="KW-0804">Transcription</keyword>